<evidence type="ECO:0000313" key="2">
    <source>
        <dbReference type="Proteomes" id="UP000831786"/>
    </source>
</evidence>
<evidence type="ECO:0000313" key="1">
    <source>
        <dbReference type="EMBL" id="UOQ58570.1"/>
    </source>
</evidence>
<accession>A0ABY4FQN0</accession>
<gene>
    <name evidence="1" type="ORF">MUN78_07030</name>
</gene>
<dbReference type="EMBL" id="CP095045">
    <property type="protein sequence ID" value="UOQ58570.1"/>
    <property type="molecule type" value="Genomic_DNA"/>
</dbReference>
<evidence type="ECO:0008006" key="3">
    <source>
        <dbReference type="Google" id="ProtNLM"/>
    </source>
</evidence>
<proteinExistence type="predicted"/>
<dbReference type="RefSeq" id="WP_244729616.1">
    <property type="nucleotide sequence ID" value="NZ_CP095045.1"/>
</dbReference>
<protein>
    <recommendedName>
        <fullName evidence="3">Excisionase</fullName>
    </recommendedName>
</protein>
<dbReference type="Proteomes" id="UP000831786">
    <property type="component" value="Chromosome"/>
</dbReference>
<name>A0ABY4FQN0_9MICO</name>
<sequence>MVEVEQEPERWFTYRGAALRVDRSVRSIKQWRKDGMPMGWDELGRRIVREDVLLAELRRRLAANPAHQYRIRAALGDTPTEGWS</sequence>
<keyword evidence="2" id="KW-1185">Reference proteome</keyword>
<reference evidence="1 2" key="1">
    <citation type="submission" date="2022-04" db="EMBL/GenBank/DDBJ databases">
        <title>Leucobacter sp. isolated from rhizosphere of garlic.</title>
        <authorList>
            <person name="Won M."/>
            <person name="Lee C.-M."/>
            <person name="Woen H.-Y."/>
            <person name="Kwon S.-W."/>
        </authorList>
    </citation>
    <scope>NUCLEOTIDE SEQUENCE [LARGE SCALE GENOMIC DNA]</scope>
    <source>
        <strain evidence="1 2">H21R-40</strain>
    </source>
</reference>
<organism evidence="1 2">
    <name type="scientific">Leucobacter allii</name>
    <dbReference type="NCBI Taxonomy" id="2932247"/>
    <lineage>
        <taxon>Bacteria</taxon>
        <taxon>Bacillati</taxon>
        <taxon>Actinomycetota</taxon>
        <taxon>Actinomycetes</taxon>
        <taxon>Micrococcales</taxon>
        <taxon>Microbacteriaceae</taxon>
        <taxon>Leucobacter</taxon>
    </lineage>
</organism>